<dbReference type="GO" id="GO:0005886">
    <property type="term" value="C:plasma membrane"/>
    <property type="evidence" value="ECO:0007669"/>
    <property type="project" value="UniProtKB-SubCell"/>
</dbReference>
<feature type="transmembrane region" description="Helical" evidence="8">
    <location>
        <begin position="382"/>
        <end position="401"/>
    </location>
</feature>
<feature type="transmembrane region" description="Helical" evidence="8">
    <location>
        <begin position="348"/>
        <end position="370"/>
    </location>
</feature>
<evidence type="ECO:0000256" key="4">
    <source>
        <dbReference type="ARBA" id="ARBA00022519"/>
    </source>
</evidence>
<feature type="transmembrane region" description="Helical" evidence="8">
    <location>
        <begin position="192"/>
        <end position="218"/>
    </location>
</feature>
<feature type="transmembrane region" description="Helical" evidence="8">
    <location>
        <begin position="93"/>
        <end position="117"/>
    </location>
</feature>
<keyword evidence="6 8" id="KW-1133">Transmembrane helix</keyword>
<keyword evidence="3" id="KW-1003">Cell membrane</keyword>
<dbReference type="Proteomes" id="UP000284451">
    <property type="component" value="Unassembled WGS sequence"/>
</dbReference>
<feature type="domain" description="ABC transmembrane type-1" evidence="9">
    <location>
        <begin position="58"/>
        <end position="265"/>
    </location>
</feature>
<comment type="subcellular location">
    <subcellularLocation>
        <location evidence="1">Cell inner membrane</location>
        <topology evidence="1">Multi-pass membrane protein</topology>
    </subcellularLocation>
    <subcellularLocation>
        <location evidence="8">Cell membrane</location>
        <topology evidence="8">Multi-pass membrane protein</topology>
    </subcellularLocation>
</comment>
<comment type="caution">
    <text evidence="10">The sequence shown here is derived from an EMBL/GenBank/DDBJ whole genome shotgun (WGS) entry which is preliminary data.</text>
</comment>
<sequence>MSAESLRSPWFWLTLLALALLGLFVLYPLINILTASVTGEGQNGWSRLIATPHYLEAIRNTLILATAVTLIATAIGVPLAYVTARYSFAGKGLIALLPLITLVIPEVIAAQTWLMMLGNNGLITRFLRDFGIRLPSFYGWFGLITSMSFIYYTYVYIGVVAAIGKFDVQLEEAAQSLGTAPGRSRLHVMLPVILPAILASALLVFTMTVGNFAISMILSHRLPLLSVVTYQAAVAEGARDITMQSTLASVSVLIVMLVLFLNRRIVARGKYEIVQGRGARPVPLRGLSGLAVALPAGLVVLVSLLPLISIMLGAFTASRGPVMQWGTWTLDNLARVFITAPQPLINSLTYSGIATVISTAFTALVSYLVVKKPNLLTPFVDYISAIPLALSGTVLGVGLLATFHGGWLPLSGTASIIVLAYVIRRMPFGMRNGQATLHNIPNSLEEASISLGVPPVKTFFKVVLPVMLPAVASAAILTWTTTVAELSASILVYSGGRETLPIQVFRLIDSGLMAYASAYGLVLVAVILIPIIVASKVFRIDVFSSK</sequence>
<evidence type="ECO:0000256" key="3">
    <source>
        <dbReference type="ARBA" id="ARBA00022475"/>
    </source>
</evidence>
<dbReference type="PANTHER" id="PTHR43357">
    <property type="entry name" value="INNER MEMBRANE ABC TRANSPORTER PERMEASE PROTEIN YDCV"/>
    <property type="match status" value="1"/>
</dbReference>
<reference evidence="10 11" key="2">
    <citation type="submission" date="2019-01" db="EMBL/GenBank/DDBJ databases">
        <authorList>
            <person name="Li Y."/>
        </authorList>
    </citation>
    <scope>NUCLEOTIDE SEQUENCE [LARGE SCALE GENOMIC DNA]</scope>
    <source>
        <strain evidence="10 11">07D10-4-3</strain>
    </source>
</reference>
<protein>
    <submittedName>
        <fullName evidence="10">Iron ABC transporter permease</fullName>
    </submittedName>
</protein>
<evidence type="ECO:0000256" key="7">
    <source>
        <dbReference type="ARBA" id="ARBA00023136"/>
    </source>
</evidence>
<dbReference type="PANTHER" id="PTHR43357:SF3">
    <property type="entry name" value="FE(3+)-TRANSPORT SYSTEM PERMEASE PROTEIN FBPB 2"/>
    <property type="match status" value="1"/>
</dbReference>
<dbReference type="RefSeq" id="WP_128233051.1">
    <property type="nucleotide sequence ID" value="NZ_SAUY01000020.1"/>
</dbReference>
<feature type="transmembrane region" description="Helical" evidence="8">
    <location>
        <begin position="287"/>
        <end position="315"/>
    </location>
</feature>
<dbReference type="InterPro" id="IPR000515">
    <property type="entry name" value="MetI-like"/>
</dbReference>
<evidence type="ECO:0000256" key="6">
    <source>
        <dbReference type="ARBA" id="ARBA00022989"/>
    </source>
</evidence>
<keyword evidence="2 8" id="KW-0813">Transport</keyword>
<evidence type="ECO:0000259" key="9">
    <source>
        <dbReference type="PROSITE" id="PS50928"/>
    </source>
</evidence>
<feature type="transmembrane region" description="Helical" evidence="8">
    <location>
        <begin position="247"/>
        <end position="266"/>
    </location>
</feature>
<dbReference type="Pfam" id="PF00528">
    <property type="entry name" value="BPD_transp_1"/>
    <property type="match status" value="1"/>
</dbReference>
<keyword evidence="5 8" id="KW-0812">Transmembrane</keyword>
<dbReference type="SUPFAM" id="SSF161098">
    <property type="entry name" value="MetI-like"/>
    <property type="match status" value="2"/>
</dbReference>
<evidence type="ECO:0000313" key="10">
    <source>
        <dbReference type="EMBL" id="RWR29298.1"/>
    </source>
</evidence>
<evidence type="ECO:0000256" key="8">
    <source>
        <dbReference type="RuleBase" id="RU363032"/>
    </source>
</evidence>
<keyword evidence="7 8" id="KW-0472">Membrane</keyword>
<organism evidence="10 11">
    <name type="scientific">Paenirhodobacter populi</name>
    <dbReference type="NCBI Taxonomy" id="2306993"/>
    <lineage>
        <taxon>Bacteria</taxon>
        <taxon>Pseudomonadati</taxon>
        <taxon>Pseudomonadota</taxon>
        <taxon>Alphaproteobacteria</taxon>
        <taxon>Rhodobacterales</taxon>
        <taxon>Rhodobacter group</taxon>
        <taxon>Paenirhodobacter</taxon>
    </lineage>
</organism>
<dbReference type="EMBL" id="SAUY01000020">
    <property type="protein sequence ID" value="RWR29298.1"/>
    <property type="molecule type" value="Genomic_DNA"/>
</dbReference>
<feature type="transmembrane region" description="Helical" evidence="8">
    <location>
        <begin position="513"/>
        <end position="538"/>
    </location>
</feature>
<evidence type="ECO:0000313" key="11">
    <source>
        <dbReference type="Proteomes" id="UP000284451"/>
    </source>
</evidence>
<dbReference type="AlphaFoldDB" id="A0A443K955"/>
<proteinExistence type="inferred from homology"/>
<evidence type="ECO:0000256" key="2">
    <source>
        <dbReference type="ARBA" id="ARBA00022448"/>
    </source>
</evidence>
<feature type="transmembrane region" description="Helical" evidence="8">
    <location>
        <begin position="407"/>
        <end position="423"/>
    </location>
</feature>
<feature type="transmembrane region" description="Helical" evidence="8">
    <location>
        <begin position="57"/>
        <end position="81"/>
    </location>
</feature>
<gene>
    <name evidence="10" type="ORF">D2T29_14725</name>
</gene>
<feature type="transmembrane region" description="Helical" evidence="8">
    <location>
        <begin position="12"/>
        <end position="37"/>
    </location>
</feature>
<dbReference type="Gene3D" id="1.10.3720.10">
    <property type="entry name" value="MetI-like"/>
    <property type="match status" value="2"/>
</dbReference>
<feature type="domain" description="ABC transmembrane type-1" evidence="9">
    <location>
        <begin position="344"/>
        <end position="534"/>
    </location>
</feature>
<evidence type="ECO:0000256" key="1">
    <source>
        <dbReference type="ARBA" id="ARBA00004429"/>
    </source>
</evidence>
<comment type="similarity">
    <text evidence="8">Belongs to the binding-protein-dependent transport system permease family.</text>
</comment>
<reference evidence="10 11" key="1">
    <citation type="submission" date="2019-01" db="EMBL/GenBank/DDBJ databases">
        <title>Sinorhodobacter populi sp. nov. isolated from the symptomatic bark tissue of Populus euramericana canker.</title>
        <authorList>
            <person name="Xu G."/>
        </authorList>
    </citation>
    <scope>NUCLEOTIDE SEQUENCE [LARGE SCALE GENOMIC DNA]</scope>
    <source>
        <strain evidence="10 11">07D10-4-3</strain>
    </source>
</reference>
<dbReference type="GO" id="GO:0055085">
    <property type="term" value="P:transmembrane transport"/>
    <property type="evidence" value="ECO:0007669"/>
    <property type="project" value="InterPro"/>
</dbReference>
<accession>A0A443K955</accession>
<feature type="transmembrane region" description="Helical" evidence="8">
    <location>
        <begin position="137"/>
        <end position="163"/>
    </location>
</feature>
<dbReference type="PROSITE" id="PS50928">
    <property type="entry name" value="ABC_TM1"/>
    <property type="match status" value="2"/>
</dbReference>
<keyword evidence="4" id="KW-0997">Cell inner membrane</keyword>
<evidence type="ECO:0000256" key="5">
    <source>
        <dbReference type="ARBA" id="ARBA00022692"/>
    </source>
</evidence>
<dbReference type="InterPro" id="IPR035906">
    <property type="entry name" value="MetI-like_sf"/>
</dbReference>
<dbReference type="CDD" id="cd06261">
    <property type="entry name" value="TM_PBP2"/>
    <property type="match status" value="2"/>
</dbReference>
<name>A0A443K955_9RHOB</name>
<feature type="transmembrane region" description="Helical" evidence="8">
    <location>
        <begin position="466"/>
        <end position="493"/>
    </location>
</feature>